<reference evidence="2" key="1">
    <citation type="journal article" date="2023" name="Front. Mar. Sci.">
        <title>A new Merluccius polli reference genome to investigate the effects of global change in West African waters.</title>
        <authorList>
            <person name="Mateo J.L."/>
            <person name="Blanco-Fernandez C."/>
            <person name="Garcia-Vazquez E."/>
            <person name="Machado-Schiaffino G."/>
        </authorList>
    </citation>
    <scope>NUCLEOTIDE SEQUENCE</scope>
    <source>
        <strain evidence="2">C29</strain>
        <tissue evidence="2">Fin</tissue>
    </source>
</reference>
<dbReference type="Pfam" id="PF05699">
    <property type="entry name" value="Dimer_Tnp_hAT"/>
    <property type="match status" value="1"/>
</dbReference>
<protein>
    <submittedName>
        <fullName evidence="2">Zinc finger protein 862</fullName>
    </submittedName>
</protein>
<feature type="domain" description="HAT C-terminal dimerisation" evidence="1">
    <location>
        <begin position="11"/>
        <end position="80"/>
    </location>
</feature>
<dbReference type="InterPro" id="IPR012337">
    <property type="entry name" value="RNaseH-like_sf"/>
</dbReference>
<proteinExistence type="predicted"/>
<dbReference type="GO" id="GO:0046983">
    <property type="term" value="F:protein dimerization activity"/>
    <property type="evidence" value="ECO:0007669"/>
    <property type="project" value="InterPro"/>
</dbReference>
<dbReference type="InterPro" id="IPR008906">
    <property type="entry name" value="HATC_C_dom"/>
</dbReference>
<dbReference type="AlphaFoldDB" id="A0AA47MLK2"/>
<organism evidence="2 3">
    <name type="scientific">Merluccius polli</name>
    <name type="common">Benguela hake</name>
    <name type="synonym">Merluccius cadenati</name>
    <dbReference type="NCBI Taxonomy" id="89951"/>
    <lineage>
        <taxon>Eukaryota</taxon>
        <taxon>Metazoa</taxon>
        <taxon>Chordata</taxon>
        <taxon>Craniata</taxon>
        <taxon>Vertebrata</taxon>
        <taxon>Euteleostomi</taxon>
        <taxon>Actinopterygii</taxon>
        <taxon>Neopterygii</taxon>
        <taxon>Teleostei</taxon>
        <taxon>Neoteleostei</taxon>
        <taxon>Acanthomorphata</taxon>
        <taxon>Zeiogadaria</taxon>
        <taxon>Gadariae</taxon>
        <taxon>Gadiformes</taxon>
        <taxon>Gadoidei</taxon>
        <taxon>Merlucciidae</taxon>
        <taxon>Merluccius</taxon>
    </lineage>
</organism>
<dbReference type="PANTHER" id="PTHR46880:SF5">
    <property type="entry name" value="DUF4371 DOMAIN-CONTAINING PROTEIN"/>
    <property type="match status" value="1"/>
</dbReference>
<sequence>MKMLISRMFKDKNYLSLWELMMTKEPYCLEYKNILHFVHIMLVLPVSSAVCERGFSSQKRIKPDVRASLHTDTVEDLIWISVEGPSLEDFDARESVANWFTQGQRARRPHYRGMGQLRGIFCKDPGAAHTFV</sequence>
<dbReference type="EMBL" id="JAOPHQ010003700">
    <property type="protein sequence ID" value="KAK0142299.1"/>
    <property type="molecule type" value="Genomic_DNA"/>
</dbReference>
<evidence type="ECO:0000313" key="2">
    <source>
        <dbReference type="EMBL" id="KAK0142299.1"/>
    </source>
</evidence>
<evidence type="ECO:0000259" key="1">
    <source>
        <dbReference type="Pfam" id="PF05699"/>
    </source>
</evidence>
<keyword evidence="3" id="KW-1185">Reference proteome</keyword>
<evidence type="ECO:0000313" key="3">
    <source>
        <dbReference type="Proteomes" id="UP001174136"/>
    </source>
</evidence>
<name>A0AA47MLK2_MERPO</name>
<dbReference type="Proteomes" id="UP001174136">
    <property type="component" value="Unassembled WGS sequence"/>
</dbReference>
<dbReference type="SUPFAM" id="SSF53098">
    <property type="entry name" value="Ribonuclease H-like"/>
    <property type="match status" value="1"/>
</dbReference>
<accession>A0AA47MLK2</accession>
<comment type="caution">
    <text evidence="2">The sequence shown here is derived from an EMBL/GenBank/DDBJ whole genome shotgun (WGS) entry which is preliminary data.</text>
</comment>
<gene>
    <name evidence="2" type="primary">ZNF862_20</name>
    <name evidence="2" type="ORF">N1851_020033</name>
</gene>
<dbReference type="PANTHER" id="PTHR46880">
    <property type="entry name" value="RAS-ASSOCIATING DOMAIN-CONTAINING PROTEIN"/>
    <property type="match status" value="1"/>
</dbReference>